<feature type="region of interest" description="Disordered" evidence="1">
    <location>
        <begin position="1168"/>
        <end position="1192"/>
    </location>
</feature>
<feature type="transmembrane region" description="Helical" evidence="2">
    <location>
        <begin position="842"/>
        <end position="864"/>
    </location>
</feature>
<feature type="transmembrane region" description="Helical" evidence="2">
    <location>
        <begin position="809"/>
        <end position="830"/>
    </location>
</feature>
<gene>
    <name evidence="3" type="primary">Contig1579.g1725</name>
    <name evidence="3" type="ORF">STYLEM_18743</name>
</gene>
<feature type="compositionally biased region" description="Polar residues" evidence="1">
    <location>
        <begin position="1292"/>
        <end position="1310"/>
    </location>
</feature>
<evidence type="ECO:0008006" key="5">
    <source>
        <dbReference type="Google" id="ProtNLM"/>
    </source>
</evidence>
<accession>A0A078B5A6</accession>
<feature type="region of interest" description="Disordered" evidence="1">
    <location>
        <begin position="591"/>
        <end position="627"/>
    </location>
</feature>
<sequence length="1310" mass="150575">MRRESGRQLLFQTGNYCFQEQLKESYPQILGGNYGATSFECIHTNSERILLGGSSSSTDIVTNQFQAFASSYVLALSSNPQFGVYIFDYATGDLLKSLYVEDLSTNSIHYDFKPIDITSIDYYYIDKYYAFIGGSLNSNPFFIQFNFDANLIDAAIQYQNPQAAINADMPIISIEAVEYQSKSSIFSCAINLGPSQNDFGISFFQQSSGAFQMKKLYYFESTGSEYLQCIDMDISQSKLYVVWQSSITTYFGNVQIQPSNTQNHQFEEISMGSSTIVSKSYNYNVAYIMRNDLQDKDCINKASTTINFQVGIQTDFTSISTSKIYNPQFITNSITKTVLNNFILKNDQTIASSGLLSYNIAQLPNQCKSQQANQASVNYPSNIDSVYTYKIRDPQVTIDFNDFTYASSCIDIYWTYQFEVTPNTYSNQIFSFNSKPQNLGGGGTIIFYTDQISHIQTYVATIKGTVSGTFTYNKQFTVNVILGATNSPPYFASILPDFVQVQISQSLSYSFPSILDDQNDNVNIKIDSLFSNKQLPDFIKLSGKSIIISPSSKQTGTYFIKIILTDDNSLVGQMSQQYQLSIIAIDQKPTEDEPAVSVPAQNNTNSPSDNNSSTSSGQSSDSNKGTDFQFQIKGSSSQILTIKYSEKINLDYLKQFKIDKKALQIEFYGISEKNKLEEWQVVSSDNDQLQIKLIFTDNRFVSAYQIQDQIKVILLKQIFQSYFGGELMPLMQKEANLPTQILSDAHTPLFSIGYPGHVLIFIQALFSIINLDIFNVAKDLKNFFKLKAIDEYSEYNDRFAFLGYDNSNFIYLIGMPIFFLIIYLSCLYFIHEHSTPGDAFSFLFAIIFFGANIFLLLAVPILLIKKQKSHYGIQFVRFLNEIYKDLQTNFVSHYFYHSIFVLRRGSFALMVFYLQDWLYLQVLLFIFQNLLYMIYLIYGRPLTGGYGVEIFNELCTLLLSYFMMIYTDYVDDPVTKYQIGYIYIAVFIFNMFMNFLVILKRMILGLIQKVKQVLLILKVKRGLRYKFFMKTNESLKQFINEDDPNKQQMNQMLDRIFNKEIQNTQEFKSIFTPRVKRQQSIVPLFSLGKLKGSQMNNGETDDDNDDQIIIPSVRRKSVYIPSGSPENEHKISKRETNSILNDFLSLNNDDQMSKQDYQEDDLKSSIMQTSNAAEPTRRTSKNSLVQTNNNKNDYHSRFHNDVILETDEYFDDISELGKLTKINNLNQLNRDKYKSEKINLQDENFNNEFNQYQKQKTTRRNNFVKAVTRTNLRSKSIYHKANQEQSRIDQLYQDSIGPQTTRQQKNRMNN</sequence>
<name>A0A078B5A6_STYLE</name>
<reference evidence="3 4" key="1">
    <citation type="submission" date="2014-06" db="EMBL/GenBank/DDBJ databases">
        <authorList>
            <person name="Swart Estienne"/>
        </authorList>
    </citation>
    <scope>NUCLEOTIDE SEQUENCE [LARGE SCALE GENOMIC DNA]</scope>
    <source>
        <strain evidence="3 4">130c</strain>
    </source>
</reference>
<feature type="transmembrane region" description="Helical" evidence="2">
    <location>
        <begin position="758"/>
        <end position="777"/>
    </location>
</feature>
<dbReference type="Proteomes" id="UP000039865">
    <property type="component" value="Unassembled WGS sequence"/>
</dbReference>
<keyword evidence="4" id="KW-1185">Reference proteome</keyword>
<protein>
    <recommendedName>
        <fullName evidence="5">Cadg domain containing protein</fullName>
    </recommendedName>
</protein>
<feature type="transmembrane region" description="Helical" evidence="2">
    <location>
        <begin position="979"/>
        <end position="999"/>
    </location>
</feature>
<feature type="region of interest" description="Disordered" evidence="1">
    <location>
        <begin position="1275"/>
        <end position="1310"/>
    </location>
</feature>
<evidence type="ECO:0000313" key="3">
    <source>
        <dbReference type="EMBL" id="CDW89609.1"/>
    </source>
</evidence>
<evidence type="ECO:0000256" key="2">
    <source>
        <dbReference type="SAM" id="Phobius"/>
    </source>
</evidence>
<feature type="compositionally biased region" description="Low complexity" evidence="1">
    <location>
        <begin position="601"/>
        <end position="623"/>
    </location>
</feature>
<feature type="transmembrane region" description="Helical" evidence="2">
    <location>
        <begin position="894"/>
        <end position="913"/>
    </location>
</feature>
<keyword evidence="2" id="KW-1133">Transmembrane helix</keyword>
<keyword evidence="2" id="KW-0472">Membrane</keyword>
<organism evidence="3 4">
    <name type="scientific">Stylonychia lemnae</name>
    <name type="common">Ciliate</name>
    <dbReference type="NCBI Taxonomy" id="5949"/>
    <lineage>
        <taxon>Eukaryota</taxon>
        <taxon>Sar</taxon>
        <taxon>Alveolata</taxon>
        <taxon>Ciliophora</taxon>
        <taxon>Intramacronucleata</taxon>
        <taxon>Spirotrichea</taxon>
        <taxon>Stichotrichia</taxon>
        <taxon>Sporadotrichida</taxon>
        <taxon>Oxytrichidae</taxon>
        <taxon>Stylonychinae</taxon>
        <taxon>Stylonychia</taxon>
    </lineage>
</organism>
<keyword evidence="2" id="KW-0812">Transmembrane</keyword>
<feature type="transmembrane region" description="Helical" evidence="2">
    <location>
        <begin position="919"/>
        <end position="938"/>
    </location>
</feature>
<dbReference type="EMBL" id="CCKQ01017712">
    <property type="protein sequence ID" value="CDW89609.1"/>
    <property type="molecule type" value="Genomic_DNA"/>
</dbReference>
<evidence type="ECO:0000256" key="1">
    <source>
        <dbReference type="SAM" id="MobiDB-lite"/>
    </source>
</evidence>
<proteinExistence type="predicted"/>
<dbReference type="InParanoid" id="A0A078B5A6"/>
<evidence type="ECO:0000313" key="4">
    <source>
        <dbReference type="Proteomes" id="UP000039865"/>
    </source>
</evidence>
<feature type="transmembrane region" description="Helical" evidence="2">
    <location>
        <begin position="950"/>
        <end position="967"/>
    </location>
</feature>
<feature type="compositionally biased region" description="Polar residues" evidence="1">
    <location>
        <begin position="1181"/>
        <end position="1191"/>
    </location>
</feature>